<name>A0A0N6YRG5_9CAUD</name>
<evidence type="ECO:0000313" key="2">
    <source>
        <dbReference type="Proteomes" id="UP000224241"/>
    </source>
</evidence>
<organism evidence="1 2">
    <name type="scientific">Dickeya phage phiD3</name>
    <dbReference type="NCBI Taxonomy" id="1542131"/>
    <lineage>
        <taxon>Viruses</taxon>
        <taxon>Duplodnaviria</taxon>
        <taxon>Heunggongvirae</taxon>
        <taxon>Uroviricota</taxon>
        <taxon>Caudoviricetes</taxon>
        <taxon>Pantevenvirales</taxon>
        <taxon>Ackermannviridae</taxon>
        <taxon>Aglimvirinae</taxon>
        <taxon>Limestonevirus</taxon>
        <taxon>Limestonevirus limestone</taxon>
    </lineage>
</organism>
<accession>A0A0N6YRG5</accession>
<evidence type="ECO:0000313" key="1">
    <source>
        <dbReference type="EMBL" id="AIM51377.1"/>
    </source>
</evidence>
<dbReference type="Proteomes" id="UP000224241">
    <property type="component" value="Segment"/>
</dbReference>
<dbReference type="EMBL" id="KM209228">
    <property type="protein sequence ID" value="AIM51377.1"/>
    <property type="molecule type" value="Genomic_DNA"/>
</dbReference>
<gene>
    <name evidence="1" type="ORF">HQ80_0164</name>
</gene>
<protein>
    <submittedName>
        <fullName evidence="1">Uncharacterized protein</fullName>
    </submittedName>
</protein>
<reference evidence="1 2" key="1">
    <citation type="journal article" date="2015" name="Stand. Genomic Sci.">
        <title>The complete genome, structural proteome, comparative genomics and phylogenetic analysis of a broad host lytic bacteriophage ?D3 infecting pectinolytic Dickeya spp.</title>
        <authorList>
            <person name="Czajkowski R."/>
            <person name="Ozymko Z."/>
            <person name="Siwinska J."/>
            <person name="Ossowicki A."/>
            <person name="de Jager V."/>
            <person name="Narajczyk M."/>
            <person name="Lojkowska E."/>
        </authorList>
    </citation>
    <scope>NUCLEOTIDE SEQUENCE [LARGE SCALE GENOMIC DNA]</scope>
</reference>
<proteinExistence type="predicted"/>
<sequence length="77" mass="8507">MIHLLYKFRSIYTGQKKAGFPYPAYHIVEDGLNDYTLCTGTTLTLICDDGPIPSGLGEWELNLSTLVINPESRASSV</sequence>